<dbReference type="KEGG" id="geh:HYN69_09850"/>
<accession>A0A2S0ULX5</accession>
<protein>
    <recommendedName>
        <fullName evidence="3">Sulfotransferase family protein</fullName>
    </recommendedName>
</protein>
<sequence length="291" mass="33293">MRIVYHLGAHCTDDERLIRCLWKNRASLGQQGIVVPGPTRYRALLRDTAITLKGRPASRDTQALVLDQIMDEDRADRLILSWDNFLSYPQWVIRDRRLYPAAGERIRAFTQIFPEIEAEFHLSIRNMSSFLPALFSKQRGKPYEEFIGTADPRLLSWSRMVEEIRTLNPEAPLTIWCDEDTPLIWPDVLQTVSGHAPDTILTETDELLASLMPPEGLARLNAYLASNPPASVVQRRRIVSAFLDKFALPDEIETEIEMPGWDEALIAELDESYRRDIARIRSMEGVTFLSA</sequence>
<keyword evidence="2" id="KW-1185">Reference proteome</keyword>
<gene>
    <name evidence="1" type="ORF">HYN69_09850</name>
</gene>
<evidence type="ECO:0000313" key="1">
    <source>
        <dbReference type="EMBL" id="AWB48770.1"/>
    </source>
</evidence>
<dbReference type="EMBL" id="CP028918">
    <property type="protein sequence ID" value="AWB48770.1"/>
    <property type="molecule type" value="Genomic_DNA"/>
</dbReference>
<proteinExistence type="predicted"/>
<dbReference type="Proteomes" id="UP000244496">
    <property type="component" value="Chromosome"/>
</dbReference>
<dbReference type="RefSeq" id="WP_108435589.1">
    <property type="nucleotide sequence ID" value="NZ_CP028918.1"/>
</dbReference>
<name>A0A2S0ULX5_9RHOB</name>
<organism evidence="1 2">
    <name type="scientific">Paragemmobacter aquarius</name>
    <dbReference type="NCBI Taxonomy" id="2169400"/>
    <lineage>
        <taxon>Bacteria</taxon>
        <taxon>Pseudomonadati</taxon>
        <taxon>Pseudomonadota</taxon>
        <taxon>Alphaproteobacteria</taxon>
        <taxon>Rhodobacterales</taxon>
        <taxon>Paracoccaceae</taxon>
        <taxon>Paragemmobacter</taxon>
    </lineage>
</organism>
<evidence type="ECO:0008006" key="3">
    <source>
        <dbReference type="Google" id="ProtNLM"/>
    </source>
</evidence>
<dbReference type="OrthoDB" id="7816979at2"/>
<evidence type="ECO:0000313" key="2">
    <source>
        <dbReference type="Proteomes" id="UP000244496"/>
    </source>
</evidence>
<reference evidence="1 2" key="1">
    <citation type="submission" date="2018-04" db="EMBL/GenBank/DDBJ databases">
        <title>Genome sequencing of Gemmobacter.</title>
        <authorList>
            <person name="Yi H."/>
            <person name="Baek M.-G."/>
        </authorList>
    </citation>
    <scope>NUCLEOTIDE SEQUENCE [LARGE SCALE GENOMIC DNA]</scope>
    <source>
        <strain evidence="1 2">HYN0069</strain>
    </source>
</reference>
<dbReference type="AlphaFoldDB" id="A0A2S0ULX5"/>